<evidence type="ECO:0000313" key="1">
    <source>
        <dbReference type="EMBL" id="VAW81208.1"/>
    </source>
</evidence>
<name>A0A3B0YJS1_9ZZZZ</name>
<sequence length="72" mass="8068">MKSGILVLSGLLFITLQACSPGADEAAPAQKNSEPQHVWKDQVKALEKAKNLEQEMNESFEKRSRDIEKQAR</sequence>
<proteinExistence type="predicted"/>
<protein>
    <submittedName>
        <fullName evidence="1">Uncharacterized protein</fullName>
    </submittedName>
</protein>
<dbReference type="EMBL" id="UOFK01000252">
    <property type="protein sequence ID" value="VAW81208.1"/>
    <property type="molecule type" value="Genomic_DNA"/>
</dbReference>
<accession>A0A3B0YJS1</accession>
<dbReference type="PROSITE" id="PS51257">
    <property type="entry name" value="PROKAR_LIPOPROTEIN"/>
    <property type="match status" value="1"/>
</dbReference>
<gene>
    <name evidence="1" type="ORF">MNBD_GAMMA13-349</name>
</gene>
<dbReference type="AlphaFoldDB" id="A0A3B0YJS1"/>
<reference evidence="1" key="1">
    <citation type="submission" date="2018-06" db="EMBL/GenBank/DDBJ databases">
        <authorList>
            <person name="Zhirakovskaya E."/>
        </authorList>
    </citation>
    <scope>NUCLEOTIDE SEQUENCE</scope>
</reference>
<organism evidence="1">
    <name type="scientific">hydrothermal vent metagenome</name>
    <dbReference type="NCBI Taxonomy" id="652676"/>
    <lineage>
        <taxon>unclassified sequences</taxon>
        <taxon>metagenomes</taxon>
        <taxon>ecological metagenomes</taxon>
    </lineage>
</organism>